<feature type="region of interest" description="Disordered" evidence="1">
    <location>
        <begin position="22"/>
        <end position="73"/>
    </location>
</feature>
<dbReference type="AlphaFoldDB" id="A0AAN8ZAS2"/>
<dbReference type="EMBL" id="JBAMMX010000009">
    <property type="protein sequence ID" value="KAK6933299.1"/>
    <property type="molecule type" value="Genomic_DNA"/>
</dbReference>
<evidence type="ECO:0000256" key="1">
    <source>
        <dbReference type="SAM" id="MobiDB-lite"/>
    </source>
</evidence>
<evidence type="ECO:0000313" key="3">
    <source>
        <dbReference type="Proteomes" id="UP001370490"/>
    </source>
</evidence>
<proteinExistence type="predicted"/>
<comment type="caution">
    <text evidence="2">The sequence shown here is derived from an EMBL/GenBank/DDBJ whole genome shotgun (WGS) entry which is preliminary data.</text>
</comment>
<sequence length="194" mass="21473">MVIGYSTCGVAVLIRRASSTMHGTRMPKEVSNSKPLKNKISPPKASMSASSTMHGTRMPKEVSNSKPLKNKISPPKASMYQLEASNVKGIEDVLQPSSKAGKMKRGLRNELSPVVQPPWKSANVSVPDSSATINEYRPLRRKYLLLEEESFMVGKKLKEVEDEVKTLEEEKLTLLDQLVVLEGLIDPSELEPQL</sequence>
<accession>A0AAN8ZAS2</accession>
<protein>
    <submittedName>
        <fullName evidence="2">Uncharacterized protein</fullName>
    </submittedName>
</protein>
<keyword evidence="3" id="KW-1185">Reference proteome</keyword>
<dbReference type="PANTHER" id="PTHR37740">
    <property type="entry name" value="OS02G0193500 PROTEIN"/>
    <property type="match status" value="1"/>
</dbReference>
<dbReference type="Proteomes" id="UP001370490">
    <property type="component" value="Unassembled WGS sequence"/>
</dbReference>
<organism evidence="2 3">
    <name type="scientific">Dillenia turbinata</name>
    <dbReference type="NCBI Taxonomy" id="194707"/>
    <lineage>
        <taxon>Eukaryota</taxon>
        <taxon>Viridiplantae</taxon>
        <taxon>Streptophyta</taxon>
        <taxon>Embryophyta</taxon>
        <taxon>Tracheophyta</taxon>
        <taxon>Spermatophyta</taxon>
        <taxon>Magnoliopsida</taxon>
        <taxon>eudicotyledons</taxon>
        <taxon>Gunneridae</taxon>
        <taxon>Pentapetalae</taxon>
        <taxon>Dilleniales</taxon>
        <taxon>Dilleniaceae</taxon>
        <taxon>Dillenia</taxon>
    </lineage>
</organism>
<reference evidence="2 3" key="1">
    <citation type="submission" date="2023-12" db="EMBL/GenBank/DDBJ databases">
        <title>A high-quality genome assembly for Dillenia turbinata (Dilleniales).</title>
        <authorList>
            <person name="Chanderbali A."/>
        </authorList>
    </citation>
    <scope>NUCLEOTIDE SEQUENCE [LARGE SCALE GENOMIC DNA]</scope>
    <source>
        <strain evidence="2">LSX21</strain>
        <tissue evidence="2">Leaf</tissue>
    </source>
</reference>
<name>A0AAN8ZAS2_9MAGN</name>
<gene>
    <name evidence="2" type="ORF">RJ641_036193</name>
</gene>
<evidence type="ECO:0000313" key="2">
    <source>
        <dbReference type="EMBL" id="KAK6933299.1"/>
    </source>
</evidence>
<dbReference type="PANTHER" id="PTHR37740:SF1">
    <property type="entry name" value="OS02G0193500 PROTEIN"/>
    <property type="match status" value="1"/>
</dbReference>